<evidence type="ECO:0000256" key="1">
    <source>
        <dbReference type="ARBA" id="ARBA00012513"/>
    </source>
</evidence>
<keyword evidence="5" id="KW-0547">Nucleotide-binding</keyword>
<dbReference type="GO" id="GO:0004674">
    <property type="term" value="F:protein serine/threonine kinase activity"/>
    <property type="evidence" value="ECO:0007669"/>
    <property type="project" value="UniProtKB-KW"/>
</dbReference>
<keyword evidence="6" id="KW-0418">Kinase</keyword>
<dbReference type="InterPro" id="IPR011989">
    <property type="entry name" value="ARM-like"/>
</dbReference>
<proteinExistence type="predicted"/>
<dbReference type="AlphaFoldDB" id="A0A5J5BFA2"/>
<evidence type="ECO:0000256" key="4">
    <source>
        <dbReference type="ARBA" id="ARBA00022737"/>
    </source>
</evidence>
<evidence type="ECO:0000256" key="8">
    <source>
        <dbReference type="ARBA" id="ARBA00047899"/>
    </source>
</evidence>
<keyword evidence="3" id="KW-0808">Transferase</keyword>
<protein>
    <recommendedName>
        <fullName evidence="1">non-specific serine/threonine protein kinase</fullName>
        <ecNumber evidence="1">2.7.11.1</ecNumber>
    </recommendedName>
</protein>
<dbReference type="InterPro" id="IPR000225">
    <property type="entry name" value="Armadillo"/>
</dbReference>
<accession>A0A5J5BFA2</accession>
<dbReference type="InterPro" id="IPR016024">
    <property type="entry name" value="ARM-type_fold"/>
</dbReference>
<comment type="catalytic activity">
    <reaction evidence="8">
        <text>L-threonyl-[protein] + ATP = O-phospho-L-threonyl-[protein] + ADP + H(+)</text>
        <dbReference type="Rhea" id="RHEA:46608"/>
        <dbReference type="Rhea" id="RHEA-COMP:11060"/>
        <dbReference type="Rhea" id="RHEA-COMP:11605"/>
        <dbReference type="ChEBI" id="CHEBI:15378"/>
        <dbReference type="ChEBI" id="CHEBI:30013"/>
        <dbReference type="ChEBI" id="CHEBI:30616"/>
        <dbReference type="ChEBI" id="CHEBI:61977"/>
        <dbReference type="ChEBI" id="CHEBI:456216"/>
        <dbReference type="EC" id="2.7.11.1"/>
    </reaction>
</comment>
<dbReference type="Gene3D" id="1.25.10.10">
    <property type="entry name" value="Leucine-rich Repeat Variant"/>
    <property type="match status" value="1"/>
</dbReference>
<evidence type="ECO:0000313" key="11">
    <source>
        <dbReference type="EMBL" id="KAA8540377.1"/>
    </source>
</evidence>
<sequence>MIVSDLARMDKVFYEYINGANMLEFLKDFLTHEDPNIRAKTCSAIGNMCRHSSYFYSSLAKHQIISLLIDRCGDSDKRARKFACFAIGNAAYHNDLLYEELKRSIPQLANLLLSSEEDKTKANAAGALSNLVRNSNKLC</sequence>
<comment type="catalytic activity">
    <reaction evidence="9">
        <text>L-seryl-[protein] + ATP = O-phospho-L-seryl-[protein] + ADP + H(+)</text>
        <dbReference type="Rhea" id="RHEA:17989"/>
        <dbReference type="Rhea" id="RHEA-COMP:9863"/>
        <dbReference type="Rhea" id="RHEA-COMP:11604"/>
        <dbReference type="ChEBI" id="CHEBI:15378"/>
        <dbReference type="ChEBI" id="CHEBI:29999"/>
        <dbReference type="ChEBI" id="CHEBI:30616"/>
        <dbReference type="ChEBI" id="CHEBI:83421"/>
        <dbReference type="ChEBI" id="CHEBI:456216"/>
        <dbReference type="EC" id="2.7.11.1"/>
    </reaction>
</comment>
<keyword evidence="7" id="KW-0067">ATP-binding</keyword>
<keyword evidence="12" id="KW-1185">Reference proteome</keyword>
<gene>
    <name evidence="11" type="ORF">F0562_024704</name>
</gene>
<dbReference type="PANTHER" id="PTHR22983:SF6">
    <property type="entry name" value="SERINE_THREONINE-PROTEIN KINASE 36"/>
    <property type="match status" value="1"/>
</dbReference>
<dbReference type="EMBL" id="CM018036">
    <property type="protein sequence ID" value="KAA8540377.1"/>
    <property type="molecule type" value="Genomic_DNA"/>
</dbReference>
<reference evidence="11 12" key="1">
    <citation type="submission" date="2019-09" db="EMBL/GenBank/DDBJ databases">
        <title>A chromosome-level genome assembly of the Chinese tupelo Nyssa sinensis.</title>
        <authorList>
            <person name="Yang X."/>
            <person name="Kang M."/>
            <person name="Yang Y."/>
            <person name="Xiong H."/>
            <person name="Wang M."/>
            <person name="Zhang Z."/>
            <person name="Wang Z."/>
            <person name="Wu H."/>
            <person name="Ma T."/>
            <person name="Liu J."/>
            <person name="Xi Z."/>
        </authorList>
    </citation>
    <scope>NUCLEOTIDE SEQUENCE [LARGE SCALE GENOMIC DNA]</scope>
    <source>
        <strain evidence="11">J267</strain>
        <tissue evidence="11">Leaf</tissue>
    </source>
</reference>
<dbReference type="Pfam" id="PF02985">
    <property type="entry name" value="HEAT"/>
    <property type="match status" value="1"/>
</dbReference>
<feature type="repeat" description="ARM" evidence="10">
    <location>
        <begin position="103"/>
        <end position="134"/>
    </location>
</feature>
<evidence type="ECO:0000256" key="3">
    <source>
        <dbReference type="ARBA" id="ARBA00022679"/>
    </source>
</evidence>
<evidence type="ECO:0000256" key="2">
    <source>
        <dbReference type="ARBA" id="ARBA00022527"/>
    </source>
</evidence>
<organism evidence="11 12">
    <name type="scientific">Nyssa sinensis</name>
    <dbReference type="NCBI Taxonomy" id="561372"/>
    <lineage>
        <taxon>Eukaryota</taxon>
        <taxon>Viridiplantae</taxon>
        <taxon>Streptophyta</taxon>
        <taxon>Embryophyta</taxon>
        <taxon>Tracheophyta</taxon>
        <taxon>Spermatophyta</taxon>
        <taxon>Magnoliopsida</taxon>
        <taxon>eudicotyledons</taxon>
        <taxon>Gunneridae</taxon>
        <taxon>Pentapetalae</taxon>
        <taxon>asterids</taxon>
        <taxon>Cornales</taxon>
        <taxon>Nyssaceae</taxon>
        <taxon>Nyssa</taxon>
    </lineage>
</organism>
<dbReference type="SUPFAM" id="SSF48371">
    <property type="entry name" value="ARM repeat"/>
    <property type="match status" value="1"/>
</dbReference>
<dbReference type="Pfam" id="PF00514">
    <property type="entry name" value="Arm"/>
    <property type="match status" value="1"/>
</dbReference>
<dbReference type="PANTHER" id="PTHR22983">
    <property type="entry name" value="PROTEIN KINASE RELATED"/>
    <property type="match status" value="1"/>
</dbReference>
<name>A0A5J5BFA2_9ASTE</name>
<evidence type="ECO:0000256" key="9">
    <source>
        <dbReference type="ARBA" id="ARBA00048679"/>
    </source>
</evidence>
<evidence type="ECO:0000256" key="7">
    <source>
        <dbReference type="ARBA" id="ARBA00022840"/>
    </source>
</evidence>
<dbReference type="EC" id="2.7.11.1" evidence="1"/>
<dbReference type="OrthoDB" id="1682454at2759"/>
<dbReference type="GO" id="GO:0005737">
    <property type="term" value="C:cytoplasm"/>
    <property type="evidence" value="ECO:0007669"/>
    <property type="project" value="TreeGrafter"/>
</dbReference>
<evidence type="ECO:0000313" key="12">
    <source>
        <dbReference type="Proteomes" id="UP000325577"/>
    </source>
</evidence>
<dbReference type="SMART" id="SM00185">
    <property type="entry name" value="ARM"/>
    <property type="match status" value="2"/>
</dbReference>
<dbReference type="Proteomes" id="UP000325577">
    <property type="component" value="Linkage Group LG13"/>
</dbReference>
<dbReference type="PROSITE" id="PS50176">
    <property type="entry name" value="ARM_REPEAT"/>
    <property type="match status" value="1"/>
</dbReference>
<evidence type="ECO:0000256" key="5">
    <source>
        <dbReference type="ARBA" id="ARBA00022741"/>
    </source>
</evidence>
<dbReference type="InterPro" id="IPR000357">
    <property type="entry name" value="HEAT"/>
</dbReference>
<evidence type="ECO:0000256" key="6">
    <source>
        <dbReference type="ARBA" id="ARBA00022777"/>
    </source>
</evidence>
<keyword evidence="4" id="KW-0677">Repeat</keyword>
<keyword evidence="2" id="KW-0723">Serine/threonine-protein kinase</keyword>
<dbReference type="GO" id="GO:0005524">
    <property type="term" value="F:ATP binding"/>
    <property type="evidence" value="ECO:0007669"/>
    <property type="project" value="UniProtKB-KW"/>
</dbReference>
<evidence type="ECO:0000256" key="10">
    <source>
        <dbReference type="PROSITE-ProRule" id="PRU00259"/>
    </source>
</evidence>